<feature type="domain" description="Glycosyl transferase family 1" evidence="1">
    <location>
        <begin position="184"/>
        <end position="349"/>
    </location>
</feature>
<evidence type="ECO:0000313" key="4">
    <source>
        <dbReference type="Proteomes" id="UP000230821"/>
    </source>
</evidence>
<dbReference type="CDD" id="cd03808">
    <property type="entry name" value="GT4_CapM-like"/>
    <property type="match status" value="1"/>
</dbReference>
<feature type="domain" description="Glycosyltransferase subfamily 4-like N-terminal" evidence="2">
    <location>
        <begin position="16"/>
        <end position="162"/>
    </location>
</feature>
<evidence type="ECO:0008006" key="5">
    <source>
        <dbReference type="Google" id="ProtNLM"/>
    </source>
</evidence>
<accession>A0A2G6KC84</accession>
<dbReference type="Proteomes" id="UP000230821">
    <property type="component" value="Unassembled WGS sequence"/>
</dbReference>
<evidence type="ECO:0000259" key="1">
    <source>
        <dbReference type="Pfam" id="PF00534"/>
    </source>
</evidence>
<proteinExistence type="predicted"/>
<comment type="caution">
    <text evidence="3">The sequence shown here is derived from an EMBL/GenBank/DDBJ whole genome shotgun (WGS) entry which is preliminary data.</text>
</comment>
<dbReference type="PANTHER" id="PTHR12526">
    <property type="entry name" value="GLYCOSYLTRANSFERASE"/>
    <property type="match status" value="1"/>
</dbReference>
<dbReference type="InterPro" id="IPR001296">
    <property type="entry name" value="Glyco_trans_1"/>
</dbReference>
<evidence type="ECO:0000313" key="3">
    <source>
        <dbReference type="EMBL" id="PIE32419.1"/>
    </source>
</evidence>
<sequence>MTVVLFANTAWYLYNYRKNLIAALVRSGHEVHAIAPFDPYVEKLTALGITWHGTSLHQTSINPFSELQVLWELRSLFHTIRPDVILTFTIKCNLYTGFLQKWYGFAHIANVSGIGELFNREHVLKRLGCVFYQHSLCSAKKVFFQNNEDLHTFLTHNILPERICERLPGSGVDLKVFTPNGHQKKAKTTRIFLMAGRIIAPKGYELFLQAAQSLRNVSTRNVEFWILGIPDTSRKESGKLLEKIRSFHASNIVKLLSPTNCVASVIQQADVMVLPSYYHEGVPRSLLEAMACGKPLITTDWKGCRDTVQHGVNGLLIEKRSLPALEHALRFFIQAPDSTLVQMGKASRRKAEHEFNEEYIIGKYLEEIHEVR</sequence>
<dbReference type="Gene3D" id="3.40.50.2000">
    <property type="entry name" value="Glycogen Phosphorylase B"/>
    <property type="match status" value="2"/>
</dbReference>
<evidence type="ECO:0000259" key="2">
    <source>
        <dbReference type="Pfam" id="PF13579"/>
    </source>
</evidence>
<name>A0A2G6KC84_9BACT</name>
<dbReference type="PANTHER" id="PTHR12526:SF638">
    <property type="entry name" value="SPORE COAT PROTEIN SA"/>
    <property type="match status" value="1"/>
</dbReference>
<dbReference type="InterPro" id="IPR028098">
    <property type="entry name" value="Glyco_trans_4-like_N"/>
</dbReference>
<reference evidence="3 4" key="1">
    <citation type="submission" date="2017-10" db="EMBL/GenBank/DDBJ databases">
        <title>Novel microbial diversity and functional potential in the marine mammal oral microbiome.</title>
        <authorList>
            <person name="Dudek N.K."/>
            <person name="Sun C.L."/>
            <person name="Burstein D."/>
            <person name="Kantor R.S."/>
            <person name="Aliaga Goltsman D.S."/>
            <person name="Bik E.M."/>
            <person name="Thomas B.C."/>
            <person name="Banfield J.F."/>
            <person name="Relman D.A."/>
        </authorList>
    </citation>
    <scope>NUCLEOTIDE SEQUENCE [LARGE SCALE GENOMIC DNA]</scope>
    <source>
        <strain evidence="3">DOLJORAL78_47_16</strain>
    </source>
</reference>
<organism evidence="3 4">
    <name type="scientific">candidate division KSB3 bacterium</name>
    <dbReference type="NCBI Taxonomy" id="2044937"/>
    <lineage>
        <taxon>Bacteria</taxon>
        <taxon>candidate division KSB3</taxon>
    </lineage>
</organism>
<dbReference type="Pfam" id="PF13579">
    <property type="entry name" value="Glyco_trans_4_4"/>
    <property type="match status" value="1"/>
</dbReference>
<dbReference type="EMBL" id="PDSK01000114">
    <property type="protein sequence ID" value="PIE32419.1"/>
    <property type="molecule type" value="Genomic_DNA"/>
</dbReference>
<dbReference type="SUPFAM" id="SSF53756">
    <property type="entry name" value="UDP-Glycosyltransferase/glycogen phosphorylase"/>
    <property type="match status" value="1"/>
</dbReference>
<dbReference type="Pfam" id="PF00534">
    <property type="entry name" value="Glycos_transf_1"/>
    <property type="match status" value="1"/>
</dbReference>
<dbReference type="AlphaFoldDB" id="A0A2G6KC84"/>
<protein>
    <recommendedName>
        <fullName evidence="5">Glycosyltransferase family 1 protein</fullName>
    </recommendedName>
</protein>
<dbReference type="GO" id="GO:0016757">
    <property type="term" value="F:glycosyltransferase activity"/>
    <property type="evidence" value="ECO:0007669"/>
    <property type="project" value="InterPro"/>
</dbReference>
<gene>
    <name evidence="3" type="ORF">CSA56_15535</name>
</gene>